<dbReference type="Pfam" id="PF00144">
    <property type="entry name" value="Beta-lactamase"/>
    <property type="match status" value="1"/>
</dbReference>
<reference evidence="2" key="1">
    <citation type="submission" date="2021-06" db="EMBL/GenBank/DDBJ databases">
        <title>Bradyrhizobium sp. S2-11-2 Genome sequencing.</title>
        <authorList>
            <person name="Jin L."/>
        </authorList>
    </citation>
    <scope>NUCLEOTIDE SEQUENCE</scope>
    <source>
        <strain evidence="2">S2-11-2</strain>
    </source>
</reference>
<gene>
    <name evidence="2" type="ORF">KMZ68_01195</name>
</gene>
<proteinExistence type="predicted"/>
<dbReference type="InterPro" id="IPR012338">
    <property type="entry name" value="Beta-lactam/transpept-like"/>
</dbReference>
<dbReference type="EMBL" id="CP076135">
    <property type="protein sequence ID" value="QWG18548.1"/>
    <property type="molecule type" value="Genomic_DNA"/>
</dbReference>
<dbReference type="RefSeq" id="WP_215614117.1">
    <property type="nucleotide sequence ID" value="NZ_CP076135.1"/>
</dbReference>
<organism evidence="2 3">
    <name type="scientific">Bradyrhizobium sediminis</name>
    <dbReference type="NCBI Taxonomy" id="2840469"/>
    <lineage>
        <taxon>Bacteria</taxon>
        <taxon>Pseudomonadati</taxon>
        <taxon>Pseudomonadota</taxon>
        <taxon>Alphaproteobacteria</taxon>
        <taxon>Hyphomicrobiales</taxon>
        <taxon>Nitrobacteraceae</taxon>
        <taxon>Bradyrhizobium</taxon>
    </lineage>
</organism>
<dbReference type="InterPro" id="IPR001466">
    <property type="entry name" value="Beta-lactam-related"/>
</dbReference>
<evidence type="ECO:0000313" key="2">
    <source>
        <dbReference type="EMBL" id="QWG18548.1"/>
    </source>
</evidence>
<evidence type="ECO:0000313" key="3">
    <source>
        <dbReference type="Proteomes" id="UP000680805"/>
    </source>
</evidence>
<evidence type="ECO:0000259" key="1">
    <source>
        <dbReference type="Pfam" id="PF00144"/>
    </source>
</evidence>
<dbReference type="PANTHER" id="PTHR43283:SF7">
    <property type="entry name" value="BETA-LACTAMASE-RELATED DOMAIN-CONTAINING PROTEIN"/>
    <property type="match status" value="1"/>
</dbReference>
<dbReference type="PANTHER" id="PTHR43283">
    <property type="entry name" value="BETA-LACTAMASE-RELATED"/>
    <property type="match status" value="1"/>
</dbReference>
<dbReference type="Gene3D" id="3.40.710.10">
    <property type="entry name" value="DD-peptidase/beta-lactamase superfamily"/>
    <property type="match status" value="1"/>
</dbReference>
<accession>A0A975NNQ2</accession>
<protein>
    <submittedName>
        <fullName evidence="2">Beta-lactamase family protein</fullName>
    </submittedName>
</protein>
<dbReference type="Proteomes" id="UP000680805">
    <property type="component" value="Chromosome"/>
</dbReference>
<feature type="domain" description="Beta-lactamase-related" evidence="1">
    <location>
        <begin position="171"/>
        <end position="456"/>
    </location>
</feature>
<dbReference type="AlphaFoldDB" id="A0A975NNQ2"/>
<dbReference type="KEGG" id="bsei:KMZ68_01195"/>
<sequence length="466" mass="49810">MVSRKLVAGGVAGSLALAAVVMSAAIFRPDRAIRVATALVAHNVCAKSFVSGLDPQAVFAEIMDREGIRLLRPVLRYRLDRSGGTVDASVGGLLGSRAVFHDGLGCVLLHGAEQPYLLRSDIEALKASKTPPLLAEIAGPGVVEPADQALRAALDHAFEEPADPPFRRTKAVVVVHGGRVIAERYADGIGVDTPLLGFSLTKSVVNALLGILTQQGLVTPSMPAPVPEWRAATDPRREIEVEHLMRMTSGLALDETNSGFDPSSQMVYLHDNMAGFAAKAALIAAPGTRWAYSSPTTQLLARIIRDAVGGPEPTLAFAWRELFNPLGMRNVTLEFDATGTLQGSSYMLASARDWARFGLLYLYDGRVGGKRILHEDWVDLSAAATLDTDYGAGFWTNRSEHAHANGRVRLGIPRDAFFASGDLGQRIVILPSQNLVIVRLGDSVDPTGDIKGLARLVSEVIAATQK</sequence>
<dbReference type="SUPFAM" id="SSF56601">
    <property type="entry name" value="beta-lactamase/transpeptidase-like"/>
    <property type="match status" value="1"/>
</dbReference>
<name>A0A975NNQ2_9BRAD</name>
<dbReference type="InterPro" id="IPR050789">
    <property type="entry name" value="Diverse_Enzym_Activities"/>
</dbReference>